<dbReference type="EMBL" id="UINC01004077">
    <property type="protein sequence ID" value="SVA11602.1"/>
    <property type="molecule type" value="Genomic_DNA"/>
</dbReference>
<dbReference type="AlphaFoldDB" id="A0A381T602"/>
<proteinExistence type="predicted"/>
<sequence>MYNRHEDSLKAFVEKFNNVKDDLRLVMQIYNTENFRDDGVIVDTKTGKRITFDWEIRDRYFKSGKFVFKELGQFERKLKKGEIGLSLQCDQDETAVMAAWHEDWLKEKPRKKKLRTDQKSDEFGMVRYTRHFRIYFYKKIGEFRKMISKALIKSSFNHTVFHERNS</sequence>
<gene>
    <name evidence="1" type="ORF">METZ01_LOCUS64456</name>
</gene>
<name>A0A381T602_9ZZZZ</name>
<accession>A0A381T602</accession>
<protein>
    <submittedName>
        <fullName evidence="1">Uncharacterized protein</fullName>
    </submittedName>
</protein>
<reference evidence="1" key="1">
    <citation type="submission" date="2018-05" db="EMBL/GenBank/DDBJ databases">
        <authorList>
            <person name="Lanie J.A."/>
            <person name="Ng W.-L."/>
            <person name="Kazmierczak K.M."/>
            <person name="Andrzejewski T.M."/>
            <person name="Davidsen T.M."/>
            <person name="Wayne K.J."/>
            <person name="Tettelin H."/>
            <person name="Glass J.I."/>
            <person name="Rusch D."/>
            <person name="Podicherti R."/>
            <person name="Tsui H.-C.T."/>
            <person name="Winkler M.E."/>
        </authorList>
    </citation>
    <scope>NUCLEOTIDE SEQUENCE</scope>
</reference>
<organism evidence="1">
    <name type="scientific">marine metagenome</name>
    <dbReference type="NCBI Taxonomy" id="408172"/>
    <lineage>
        <taxon>unclassified sequences</taxon>
        <taxon>metagenomes</taxon>
        <taxon>ecological metagenomes</taxon>
    </lineage>
</organism>
<evidence type="ECO:0000313" key="1">
    <source>
        <dbReference type="EMBL" id="SVA11602.1"/>
    </source>
</evidence>